<dbReference type="Proteomes" id="UP000494110">
    <property type="component" value="Unassembled WGS sequence"/>
</dbReference>
<dbReference type="PRINTS" id="PR00032">
    <property type="entry name" value="HTHARAC"/>
</dbReference>
<organism evidence="7 8">
    <name type="scientific">Burkholderia lata (strain ATCC 17760 / DSM 23089 / LMG 22485 / NCIMB 9086 / R18194 / 383)</name>
    <dbReference type="NCBI Taxonomy" id="482957"/>
    <lineage>
        <taxon>Bacteria</taxon>
        <taxon>Pseudomonadati</taxon>
        <taxon>Pseudomonadota</taxon>
        <taxon>Betaproteobacteria</taxon>
        <taxon>Burkholderiales</taxon>
        <taxon>Burkholderiaceae</taxon>
        <taxon>Burkholderia</taxon>
        <taxon>Burkholderia cepacia complex</taxon>
    </lineage>
</organism>
<dbReference type="SUPFAM" id="SSF51182">
    <property type="entry name" value="RmlC-like cupins"/>
    <property type="match status" value="1"/>
</dbReference>
<dbReference type="GO" id="GO:0003700">
    <property type="term" value="F:DNA-binding transcription factor activity"/>
    <property type="evidence" value="ECO:0007669"/>
    <property type="project" value="InterPro"/>
</dbReference>
<keyword evidence="4" id="KW-0010">Activator</keyword>
<evidence type="ECO:0000256" key="2">
    <source>
        <dbReference type="ARBA" id="ARBA00023015"/>
    </source>
</evidence>
<dbReference type="PROSITE" id="PS01124">
    <property type="entry name" value="HTH_ARAC_FAMILY_2"/>
    <property type="match status" value="1"/>
</dbReference>
<accession>A0A6P2UTV0</accession>
<dbReference type="InterPro" id="IPR003313">
    <property type="entry name" value="AraC-bd"/>
</dbReference>
<evidence type="ECO:0000313" key="8">
    <source>
        <dbReference type="Proteomes" id="UP000494110"/>
    </source>
</evidence>
<dbReference type="Pfam" id="PF02311">
    <property type="entry name" value="AraC_binding"/>
    <property type="match status" value="1"/>
</dbReference>
<dbReference type="InterPro" id="IPR009057">
    <property type="entry name" value="Homeodomain-like_sf"/>
</dbReference>
<evidence type="ECO:0000256" key="3">
    <source>
        <dbReference type="ARBA" id="ARBA00023125"/>
    </source>
</evidence>
<name>A0A6P2UTV0_BURL3</name>
<dbReference type="InterPro" id="IPR014710">
    <property type="entry name" value="RmlC-like_jellyroll"/>
</dbReference>
<dbReference type="SMART" id="SM00342">
    <property type="entry name" value="HTH_ARAC"/>
    <property type="match status" value="1"/>
</dbReference>
<evidence type="ECO:0000256" key="1">
    <source>
        <dbReference type="ARBA" id="ARBA00022491"/>
    </source>
</evidence>
<dbReference type="GO" id="GO:0043565">
    <property type="term" value="F:sequence-specific DNA binding"/>
    <property type="evidence" value="ECO:0007669"/>
    <property type="project" value="InterPro"/>
</dbReference>
<keyword evidence="1" id="KW-0678">Repressor</keyword>
<proteinExistence type="predicted"/>
<dbReference type="FunFam" id="1.10.10.60:FF:000132">
    <property type="entry name" value="AraC family transcriptional regulator"/>
    <property type="match status" value="1"/>
</dbReference>
<dbReference type="CDD" id="cd06124">
    <property type="entry name" value="cupin_NimR-like_N"/>
    <property type="match status" value="1"/>
</dbReference>
<keyword evidence="3" id="KW-0238">DNA-binding</keyword>
<reference evidence="7 8" key="1">
    <citation type="submission" date="2019-09" db="EMBL/GenBank/DDBJ databases">
        <authorList>
            <person name="Depoorter E."/>
        </authorList>
    </citation>
    <scope>NUCLEOTIDE SEQUENCE [LARGE SCALE GENOMIC DNA]</scope>
    <source>
        <strain evidence="7">R-39750</strain>
    </source>
</reference>
<dbReference type="EMBL" id="CABVQN010000003">
    <property type="protein sequence ID" value="VWC77334.1"/>
    <property type="molecule type" value="Genomic_DNA"/>
</dbReference>
<evidence type="ECO:0000256" key="4">
    <source>
        <dbReference type="ARBA" id="ARBA00023159"/>
    </source>
</evidence>
<sequence>MIASKHILYPPHIGELPSDVYVRHESFEANSQNPPHRHPWGQLNYVSYGVAHLIINGQHFLSPPEYGVWIPPNSQHSSFNAAPLVYRSLYLSRQISEKLPSEPCSLWISPIFRAILADFAERNISSAKTREDRRLVHVLLDQIRQAPICKTYLPSATTPLMEMLLACLQKDPGDNRTVADWASEFNVTERTLARMSQRELGMPLGEWRQRLRFLRALSALETKRDIKEIAFDLGYSSPSAFVVMFRKLSGKTPQQYRSTLSSVR</sequence>
<evidence type="ECO:0000256" key="5">
    <source>
        <dbReference type="ARBA" id="ARBA00023163"/>
    </source>
</evidence>
<dbReference type="Pfam" id="PF12833">
    <property type="entry name" value="HTH_18"/>
    <property type="match status" value="1"/>
</dbReference>
<keyword evidence="2" id="KW-0805">Transcription regulation</keyword>
<dbReference type="SUPFAM" id="SSF46689">
    <property type="entry name" value="Homeodomain-like"/>
    <property type="match status" value="1"/>
</dbReference>
<feature type="domain" description="HTH araC/xylS-type" evidence="6">
    <location>
        <begin position="162"/>
        <end position="259"/>
    </location>
</feature>
<dbReference type="InterPro" id="IPR020449">
    <property type="entry name" value="Tscrpt_reg_AraC-type_HTH"/>
</dbReference>
<dbReference type="InterPro" id="IPR018060">
    <property type="entry name" value="HTH_AraC"/>
</dbReference>
<dbReference type="InterPro" id="IPR018062">
    <property type="entry name" value="HTH_AraC-typ_CS"/>
</dbReference>
<evidence type="ECO:0000259" key="6">
    <source>
        <dbReference type="PROSITE" id="PS01124"/>
    </source>
</evidence>
<keyword evidence="5" id="KW-0804">Transcription</keyword>
<gene>
    <name evidence="7" type="ORF">BLA39750_00968</name>
</gene>
<dbReference type="PANTHER" id="PTHR11019">
    <property type="entry name" value="HTH-TYPE TRANSCRIPTIONAL REGULATOR NIMR"/>
    <property type="match status" value="1"/>
</dbReference>
<dbReference type="PANTHER" id="PTHR11019:SF190">
    <property type="entry name" value="ARAC-FAMILY REGULATORY PROTEIN"/>
    <property type="match status" value="1"/>
</dbReference>
<protein>
    <submittedName>
        <fullName evidence="7">AraC family transcriptional regulator</fullName>
    </submittedName>
</protein>
<dbReference type="AlphaFoldDB" id="A0A6P2UTV0"/>
<dbReference type="Gene3D" id="2.60.120.10">
    <property type="entry name" value="Jelly Rolls"/>
    <property type="match status" value="1"/>
</dbReference>
<dbReference type="PROSITE" id="PS00041">
    <property type="entry name" value="HTH_ARAC_FAMILY_1"/>
    <property type="match status" value="1"/>
</dbReference>
<evidence type="ECO:0000313" key="7">
    <source>
        <dbReference type="EMBL" id="VWC77334.1"/>
    </source>
</evidence>
<dbReference type="InterPro" id="IPR011051">
    <property type="entry name" value="RmlC_Cupin_sf"/>
</dbReference>
<dbReference type="Gene3D" id="1.10.10.60">
    <property type="entry name" value="Homeodomain-like"/>
    <property type="match status" value="1"/>
</dbReference>